<feature type="region of interest" description="Disordered" evidence="1">
    <location>
        <begin position="1"/>
        <end position="134"/>
    </location>
</feature>
<evidence type="ECO:0000313" key="3">
    <source>
        <dbReference type="EMBL" id="KAJ8104381.1"/>
    </source>
</evidence>
<evidence type="ECO:0000256" key="1">
    <source>
        <dbReference type="SAM" id="MobiDB-lite"/>
    </source>
</evidence>
<feature type="region of interest" description="Disordered" evidence="1">
    <location>
        <begin position="556"/>
        <end position="575"/>
    </location>
</feature>
<protein>
    <recommendedName>
        <fullName evidence="2">DUF6987 domain-containing protein</fullName>
    </recommendedName>
</protein>
<dbReference type="Proteomes" id="UP001217417">
    <property type="component" value="Unassembled WGS sequence"/>
</dbReference>
<dbReference type="PANTHER" id="PTHR39461:SF1">
    <property type="entry name" value="LEA DOMAIN PROTEIN (AFU_ORTHOLOGUE AFUA_8G04920)"/>
    <property type="match status" value="1"/>
</dbReference>
<dbReference type="InterPro" id="IPR022124">
    <property type="entry name" value="DUF3659"/>
</dbReference>
<feature type="region of interest" description="Disordered" evidence="1">
    <location>
        <begin position="178"/>
        <end position="213"/>
    </location>
</feature>
<organism evidence="3 4">
    <name type="scientific">Lipomyces tetrasporus</name>
    <dbReference type="NCBI Taxonomy" id="54092"/>
    <lineage>
        <taxon>Eukaryota</taxon>
        <taxon>Fungi</taxon>
        <taxon>Dikarya</taxon>
        <taxon>Ascomycota</taxon>
        <taxon>Saccharomycotina</taxon>
        <taxon>Lipomycetes</taxon>
        <taxon>Lipomycetales</taxon>
        <taxon>Lipomycetaceae</taxon>
        <taxon>Lipomyces</taxon>
    </lineage>
</organism>
<dbReference type="Pfam" id="PF12396">
    <property type="entry name" value="DUF3659"/>
    <property type="match status" value="6"/>
</dbReference>
<feature type="domain" description="DUF6987" evidence="2">
    <location>
        <begin position="569"/>
        <end position="766"/>
    </location>
</feature>
<feature type="compositionally biased region" description="Basic and acidic residues" evidence="1">
    <location>
        <begin position="49"/>
        <end position="73"/>
    </location>
</feature>
<dbReference type="RefSeq" id="XP_056047831.1">
    <property type="nucleotide sequence ID" value="XM_056190195.1"/>
</dbReference>
<dbReference type="Pfam" id="PF22485">
    <property type="entry name" value="DUF6987"/>
    <property type="match status" value="1"/>
</dbReference>
<reference evidence="3" key="1">
    <citation type="submission" date="2023-03" db="EMBL/GenBank/DDBJ databases">
        <title>Near-Complete genome sequence of Lipomyces tetrasporous NRRL Y-64009, an oleaginous yeast capable of growing on lignocellulosic hydrolysates.</title>
        <authorList>
            <consortium name="Lawrence Berkeley National Laboratory"/>
            <person name="Jagtap S.S."/>
            <person name="Liu J.-J."/>
            <person name="Walukiewicz H.E."/>
            <person name="Pangilinan J."/>
            <person name="Lipzen A."/>
            <person name="Ahrendt S."/>
            <person name="Koriabine M."/>
            <person name="Cobaugh K."/>
            <person name="Salamov A."/>
            <person name="Yoshinaga Y."/>
            <person name="Ng V."/>
            <person name="Daum C."/>
            <person name="Grigoriev I.V."/>
            <person name="Slininger P.J."/>
            <person name="Dien B.S."/>
            <person name="Jin Y.-S."/>
            <person name="Rao C.V."/>
        </authorList>
    </citation>
    <scope>NUCLEOTIDE SEQUENCE</scope>
    <source>
        <strain evidence="3">NRRL Y-64009</strain>
    </source>
</reference>
<dbReference type="AlphaFoldDB" id="A0AAD7VWN0"/>
<evidence type="ECO:0000259" key="2">
    <source>
        <dbReference type="Pfam" id="PF22485"/>
    </source>
</evidence>
<accession>A0AAD7VWN0</accession>
<dbReference type="EMBL" id="JARPMG010000001">
    <property type="protein sequence ID" value="KAJ8104381.1"/>
    <property type="molecule type" value="Genomic_DNA"/>
</dbReference>
<feature type="compositionally biased region" description="Acidic residues" evidence="1">
    <location>
        <begin position="124"/>
        <end position="134"/>
    </location>
</feature>
<name>A0AAD7VWN0_9ASCO</name>
<evidence type="ECO:0000313" key="4">
    <source>
        <dbReference type="Proteomes" id="UP001217417"/>
    </source>
</evidence>
<feature type="compositionally biased region" description="Acidic residues" evidence="1">
    <location>
        <begin position="90"/>
        <end position="102"/>
    </location>
</feature>
<gene>
    <name evidence="3" type="ORF">POJ06DRAFT_285341</name>
</gene>
<proteinExistence type="predicted"/>
<dbReference type="InterPro" id="IPR054256">
    <property type="entry name" value="DUF6987"/>
</dbReference>
<comment type="caution">
    <text evidence="3">The sequence shown here is derived from an EMBL/GenBank/DDBJ whole genome shotgun (WGS) entry which is preliminary data.</text>
</comment>
<sequence>MADTATDPVQLGTKAAENTTSSTRKKVPTKQAAAAKDIVAEKAPSTNDAQEKVKTLAEDDDTQRDSGVHIPSEERDEEEEEQSKEASLDVGDEGDADVEESVADTADNSTEKDVESNAGSATDDAAEAADGDDAVEDVVPAGKVIESGEVIDDEGNVLGKVNGDINPSEVAGSIVTEEGEVLDDDGNIIGTASPTEEAPLGDEAEGEKPEQKDFSLAEKKVDKMCNIVDDNGRVVGHVVEGILKHLAGKKVDDEAQICGGADCVISRAEQVSEDEREEAAEPAPFEDFPDAVVDKSGNVTFPGQVVGKLIESDANQLAGKKVDLDGDVIDKSGNVLGKAERYDEGEPELEPEPEVDDSVVAGRKVNMAGNVANNNGEIYGRVIEGDGKALAGKMFDKNGLVRNESGDVIGKAEKVSEGSREGMKEGPYSAFPDCKVTKEEKVTDTASGEVVGRVVEGDPKTLYGKSLDDDGGITDKNGNLLGMAERWEEEEAKKDVKPMCGRKVNIEGNVVDENGDPVGKPTSGDLSVCAGKKVDDDGDVVKQKGNTIDHVSLLNEIKEPEPEPEEEKQKREEMEHDKKLGNQMAAAIDQCLDKVNPVLKMLDEALEKAERTPKVNLDEEELVNQVRPLIEEGGNILQEANGAIRGMDPDGRIQANAKARAETREATPEEYRLAEKLKDLTGKVTYAIDKAKKRISGMPHANKELNPLWGLLSEPLFQILAAVGLLLSGVLGLVAKLLSGLGLGGLVDNLLGGLGLKPLLGGLGLGDAVGALTRKKSKK</sequence>
<feature type="compositionally biased region" description="Low complexity" evidence="1">
    <location>
        <begin position="30"/>
        <end position="43"/>
    </location>
</feature>
<dbReference type="PANTHER" id="PTHR39461">
    <property type="entry name" value="LEA DOMAIN PROTEIN (AFU_ORTHOLOGUE AFUA_8G04920)"/>
    <property type="match status" value="1"/>
</dbReference>
<keyword evidence="4" id="KW-1185">Reference proteome</keyword>
<dbReference type="GeneID" id="80885361"/>